<evidence type="ECO:0000256" key="1">
    <source>
        <dbReference type="SAM" id="Phobius"/>
    </source>
</evidence>
<keyword evidence="1" id="KW-0812">Transmembrane</keyword>
<protein>
    <submittedName>
        <fullName evidence="2">YggT family protein</fullName>
    </submittedName>
</protein>
<comment type="caution">
    <text evidence="2">The sequence shown here is derived from an EMBL/GenBank/DDBJ whole genome shotgun (WGS) entry which is preliminary data.</text>
</comment>
<proteinExistence type="predicted"/>
<sequence length="118" mass="13077">MTGRTGPEGTGDGGTEEWRRAQAVGIVSEILVAVLSLYLVLLIGRMIFEMVQSFARQWRPTGVVLVLAEVVYTLTDPPLKFLRRFIPPLRLGTVAFDLSFTMLFIGVLVLIQLVSALR</sequence>
<keyword evidence="1" id="KW-1133">Transmembrane helix</keyword>
<feature type="transmembrane region" description="Helical" evidence="1">
    <location>
        <begin position="23"/>
        <end position="44"/>
    </location>
</feature>
<gene>
    <name evidence="2" type="ORF">GCM10017600_42460</name>
</gene>
<evidence type="ECO:0000313" key="3">
    <source>
        <dbReference type="Proteomes" id="UP001143474"/>
    </source>
</evidence>
<evidence type="ECO:0000313" key="2">
    <source>
        <dbReference type="EMBL" id="GLK10840.1"/>
    </source>
</evidence>
<dbReference type="Proteomes" id="UP001143474">
    <property type="component" value="Unassembled WGS sequence"/>
</dbReference>
<keyword evidence="1" id="KW-0472">Membrane</keyword>
<keyword evidence="3" id="KW-1185">Reference proteome</keyword>
<dbReference type="InterPro" id="IPR003425">
    <property type="entry name" value="CCB3/YggT"/>
</dbReference>
<dbReference type="AlphaFoldDB" id="A0A9W6MED3"/>
<dbReference type="EMBL" id="BSEV01000009">
    <property type="protein sequence ID" value="GLK10840.1"/>
    <property type="molecule type" value="Genomic_DNA"/>
</dbReference>
<reference evidence="2" key="1">
    <citation type="journal article" date="2014" name="Int. J. Syst. Evol. Microbiol.">
        <title>Complete genome sequence of Corynebacterium casei LMG S-19264T (=DSM 44701T), isolated from a smear-ripened cheese.</title>
        <authorList>
            <consortium name="US DOE Joint Genome Institute (JGI-PGF)"/>
            <person name="Walter F."/>
            <person name="Albersmeier A."/>
            <person name="Kalinowski J."/>
            <person name="Ruckert C."/>
        </authorList>
    </citation>
    <scope>NUCLEOTIDE SEQUENCE</scope>
    <source>
        <strain evidence="2">VKM Ac-2007</strain>
    </source>
</reference>
<dbReference type="GO" id="GO:0016020">
    <property type="term" value="C:membrane"/>
    <property type="evidence" value="ECO:0007669"/>
    <property type="project" value="InterPro"/>
</dbReference>
<accession>A0A9W6MED3</accession>
<feature type="transmembrane region" description="Helical" evidence="1">
    <location>
        <begin position="94"/>
        <end position="117"/>
    </location>
</feature>
<name>A0A9W6MED3_9ACTN</name>
<feature type="transmembrane region" description="Helical" evidence="1">
    <location>
        <begin position="56"/>
        <end position="74"/>
    </location>
</feature>
<reference evidence="2" key="2">
    <citation type="submission" date="2023-01" db="EMBL/GenBank/DDBJ databases">
        <authorList>
            <person name="Sun Q."/>
            <person name="Evtushenko L."/>
        </authorList>
    </citation>
    <scope>NUCLEOTIDE SEQUENCE</scope>
    <source>
        <strain evidence="2">VKM Ac-2007</strain>
    </source>
</reference>
<dbReference type="Pfam" id="PF02325">
    <property type="entry name" value="CCB3_YggT"/>
    <property type="match status" value="1"/>
</dbReference>
<organism evidence="2 3">
    <name type="scientific">Streptosporangium carneum</name>
    <dbReference type="NCBI Taxonomy" id="47481"/>
    <lineage>
        <taxon>Bacteria</taxon>
        <taxon>Bacillati</taxon>
        <taxon>Actinomycetota</taxon>
        <taxon>Actinomycetes</taxon>
        <taxon>Streptosporangiales</taxon>
        <taxon>Streptosporangiaceae</taxon>
        <taxon>Streptosporangium</taxon>
    </lineage>
</organism>